<feature type="region of interest" description="Disordered" evidence="2">
    <location>
        <begin position="115"/>
        <end position="150"/>
    </location>
</feature>
<evidence type="ECO:0000313" key="4">
    <source>
        <dbReference type="Proteomes" id="UP000286045"/>
    </source>
</evidence>
<evidence type="ECO:0000256" key="2">
    <source>
        <dbReference type="SAM" id="MobiDB-lite"/>
    </source>
</evidence>
<name>A0A439CQL4_9PEZI</name>
<sequence>MTSQGASEGPNRKTKSITNFFTTTKSLVPLAGSASFKPSAPIPASSSIIQPSSGPISKRKASTSAPSSPTTLRPPPKRLALTRTLPIRGVHSLLTRWPTDSPLYSLGIGAKSNSSLGSASDRSASVSSQSADSLASGRSMSRARRDARDAKRVLRTIKQVKEGEYKVKKGIPGGKYLIHRQLHPSGYKYLREVELKKPENSELSDYFYGDEIRYDYTRRPYKGDRQLVIHMPSGFHEIMAGKFSDMIVRWLGNIANGSLCRVDHTKELTMEIAGEISSSLAKRVKPSEPRDDRLEPDLSFRHENCRVADMVVEVAWSQSKLQLPDRARRYIEGTKGAIRTVIGLSMNDIYRGGRRATFSFWRGEQDGDQWKRTTVADNMEFIDGNGQAVDECVLSLSLRDFICSEEATEFGDFEDVPLNITSKTLYEFYVQAFKAQIADEATEKIEEVQQKANSASEKILAIDNFIRERGTRGVSNRILMERKQLADVRANMAGLKDESTKIASLIEDIEATMDKVGDRVGVMRKVEKDRVAAARKVAEVETELARLTAEEGNWVERSIRSRSQRLLGPRRQGGLISGHPGVRRGATRVSWGNTTTIDLHVGTAASRHQSFLWLHLIQA</sequence>
<feature type="compositionally biased region" description="Low complexity" evidence="2">
    <location>
        <begin position="115"/>
        <end position="140"/>
    </location>
</feature>
<keyword evidence="1" id="KW-0175">Coiled coil</keyword>
<dbReference type="STRING" id="363999.A0A439CQL4"/>
<dbReference type="Proteomes" id="UP000286045">
    <property type="component" value="Unassembled WGS sequence"/>
</dbReference>
<gene>
    <name evidence="3" type="ORF">EKO27_g10647</name>
</gene>
<feature type="region of interest" description="Disordered" evidence="2">
    <location>
        <begin position="32"/>
        <end position="83"/>
    </location>
</feature>
<comment type="caution">
    <text evidence="3">The sequence shown here is derived from an EMBL/GenBank/DDBJ whole genome shotgun (WGS) entry which is preliminary data.</text>
</comment>
<dbReference type="AlphaFoldDB" id="A0A439CQL4"/>
<feature type="compositionally biased region" description="Low complexity" evidence="2">
    <location>
        <begin position="33"/>
        <end position="71"/>
    </location>
</feature>
<feature type="coiled-coil region" evidence="1">
    <location>
        <begin position="523"/>
        <end position="550"/>
    </location>
</feature>
<proteinExistence type="predicted"/>
<evidence type="ECO:0000313" key="3">
    <source>
        <dbReference type="EMBL" id="RWA04455.1"/>
    </source>
</evidence>
<organism evidence="3 4">
    <name type="scientific">Xylaria grammica</name>
    <dbReference type="NCBI Taxonomy" id="363999"/>
    <lineage>
        <taxon>Eukaryota</taxon>
        <taxon>Fungi</taxon>
        <taxon>Dikarya</taxon>
        <taxon>Ascomycota</taxon>
        <taxon>Pezizomycotina</taxon>
        <taxon>Sordariomycetes</taxon>
        <taxon>Xylariomycetidae</taxon>
        <taxon>Xylariales</taxon>
        <taxon>Xylariaceae</taxon>
        <taxon>Xylaria</taxon>
    </lineage>
</organism>
<protein>
    <submittedName>
        <fullName evidence="3">Uncharacterized protein</fullName>
    </submittedName>
</protein>
<dbReference type="EMBL" id="RYZI01000566">
    <property type="protein sequence ID" value="RWA04455.1"/>
    <property type="molecule type" value="Genomic_DNA"/>
</dbReference>
<evidence type="ECO:0000256" key="1">
    <source>
        <dbReference type="SAM" id="Coils"/>
    </source>
</evidence>
<reference evidence="3 4" key="1">
    <citation type="submission" date="2018-12" db="EMBL/GenBank/DDBJ databases">
        <title>Draft genome sequence of Xylaria grammica IHI A82.</title>
        <authorList>
            <person name="Buettner E."/>
            <person name="Kellner H."/>
        </authorList>
    </citation>
    <scope>NUCLEOTIDE SEQUENCE [LARGE SCALE GENOMIC DNA]</scope>
    <source>
        <strain evidence="3 4">IHI A82</strain>
    </source>
</reference>
<keyword evidence="4" id="KW-1185">Reference proteome</keyword>
<accession>A0A439CQL4</accession>